<evidence type="ECO:0000313" key="3">
    <source>
        <dbReference type="Proteomes" id="UP000018948"/>
    </source>
</evidence>
<sequence length="259" mass="29296">QPKFIVNHTFCVHRSTDLLLAKAPAQHLLRIPIDLKSHEVLKDMGVMHRFLLLAALTLFIVVVKATEFRHTKMSRPTTSGYGGRLLRTARISDDEARGVLIPGLKNWRVTSWIKKGKPDEYVMDKLKLTGLIGRALTDDPNFKYFQKFKVDGWLKQKASTTAAWDDLGLSTLSVNEITKVDTPFRIYEEYIKALNKKAKDIHWSQWSKLLGGGSDTEMAIKVSILTKLGRLDDTDIALMVGSSGLIAYNRAARQYGKFY</sequence>
<feature type="transmembrane region" description="Helical" evidence="1">
    <location>
        <begin position="46"/>
        <end position="65"/>
    </location>
</feature>
<dbReference type="Proteomes" id="UP000018948">
    <property type="component" value="Unassembled WGS sequence"/>
</dbReference>
<dbReference type="OrthoDB" id="92956at2759"/>
<dbReference type="AlphaFoldDB" id="W2Z236"/>
<accession>W2Z236</accession>
<evidence type="ECO:0008006" key="4">
    <source>
        <dbReference type="Google" id="ProtNLM"/>
    </source>
</evidence>
<dbReference type="EMBL" id="ANIY01002552">
    <property type="protein sequence ID" value="ETP40264.1"/>
    <property type="molecule type" value="Genomic_DNA"/>
</dbReference>
<gene>
    <name evidence="2" type="ORF">F442_12366</name>
</gene>
<keyword evidence="1" id="KW-1133">Transmembrane helix</keyword>
<protein>
    <recommendedName>
        <fullName evidence="4">RxLR effector protein</fullName>
    </recommendedName>
</protein>
<name>W2Z236_PHYNI</name>
<keyword evidence="1" id="KW-0472">Membrane</keyword>
<comment type="caution">
    <text evidence="2">The sequence shown here is derived from an EMBL/GenBank/DDBJ whole genome shotgun (WGS) entry which is preliminary data.</text>
</comment>
<feature type="non-terminal residue" evidence="2">
    <location>
        <position position="1"/>
    </location>
</feature>
<evidence type="ECO:0000256" key="1">
    <source>
        <dbReference type="SAM" id="Phobius"/>
    </source>
</evidence>
<proteinExistence type="predicted"/>
<keyword evidence="1" id="KW-0812">Transmembrane</keyword>
<organism evidence="2 3">
    <name type="scientific">Phytophthora nicotianae P10297</name>
    <dbReference type="NCBI Taxonomy" id="1317064"/>
    <lineage>
        <taxon>Eukaryota</taxon>
        <taxon>Sar</taxon>
        <taxon>Stramenopiles</taxon>
        <taxon>Oomycota</taxon>
        <taxon>Peronosporomycetes</taxon>
        <taxon>Peronosporales</taxon>
        <taxon>Peronosporaceae</taxon>
        <taxon>Phytophthora</taxon>
    </lineage>
</organism>
<reference evidence="2 3" key="1">
    <citation type="submission" date="2013-11" db="EMBL/GenBank/DDBJ databases">
        <title>The Genome Sequence of Phytophthora parasitica P10297.</title>
        <authorList>
            <consortium name="The Broad Institute Genomics Platform"/>
            <person name="Russ C."/>
            <person name="Tyler B."/>
            <person name="Panabieres F."/>
            <person name="Shan W."/>
            <person name="Tripathy S."/>
            <person name="Grunwald N."/>
            <person name="Machado M."/>
            <person name="Johnson C.S."/>
            <person name="Walker B."/>
            <person name="Young S.K."/>
            <person name="Zeng Q."/>
            <person name="Gargeya S."/>
            <person name="Fitzgerald M."/>
            <person name="Haas B."/>
            <person name="Abouelleil A."/>
            <person name="Allen A.W."/>
            <person name="Alvarado L."/>
            <person name="Arachchi H.M."/>
            <person name="Berlin A.M."/>
            <person name="Chapman S.B."/>
            <person name="Gainer-Dewar J."/>
            <person name="Goldberg J."/>
            <person name="Griggs A."/>
            <person name="Gujja S."/>
            <person name="Hansen M."/>
            <person name="Howarth C."/>
            <person name="Imamovic A."/>
            <person name="Ireland A."/>
            <person name="Larimer J."/>
            <person name="McCowan C."/>
            <person name="Murphy C."/>
            <person name="Pearson M."/>
            <person name="Poon T.W."/>
            <person name="Priest M."/>
            <person name="Roberts A."/>
            <person name="Saif S."/>
            <person name="Shea T."/>
            <person name="Sisk P."/>
            <person name="Sykes S."/>
            <person name="Wortman J."/>
            <person name="Nusbaum C."/>
            <person name="Birren B."/>
        </authorList>
    </citation>
    <scope>NUCLEOTIDE SEQUENCE [LARGE SCALE GENOMIC DNA]</scope>
    <source>
        <strain evidence="2 3">P10297</strain>
    </source>
</reference>
<evidence type="ECO:0000313" key="2">
    <source>
        <dbReference type="EMBL" id="ETP40264.1"/>
    </source>
</evidence>